<dbReference type="EMBL" id="CP121196">
    <property type="protein sequence ID" value="XBH16255.1"/>
    <property type="molecule type" value="Genomic_DNA"/>
</dbReference>
<keyword evidence="3" id="KW-0328">Glycosyltransferase</keyword>
<dbReference type="EC" id="2.4.-.-" evidence="3"/>
<dbReference type="InterPro" id="IPR001296">
    <property type="entry name" value="Glyco_trans_1"/>
</dbReference>
<feature type="domain" description="Glycosyl transferase family 1" evidence="1">
    <location>
        <begin position="232"/>
        <end position="378"/>
    </location>
</feature>
<dbReference type="InterPro" id="IPR028098">
    <property type="entry name" value="Glyco_trans_4-like_N"/>
</dbReference>
<organism evidence="3">
    <name type="scientific">Telmatobacter sp. DSM 110680</name>
    <dbReference type="NCBI Taxonomy" id="3036704"/>
    <lineage>
        <taxon>Bacteria</taxon>
        <taxon>Pseudomonadati</taxon>
        <taxon>Acidobacteriota</taxon>
        <taxon>Terriglobia</taxon>
        <taxon>Terriglobales</taxon>
        <taxon>Acidobacteriaceae</taxon>
        <taxon>Telmatobacter</taxon>
    </lineage>
</organism>
<dbReference type="Pfam" id="PF00534">
    <property type="entry name" value="Glycos_transf_1"/>
    <property type="match status" value="1"/>
</dbReference>
<reference evidence="3" key="1">
    <citation type="submission" date="2023-03" db="EMBL/GenBank/DDBJ databases">
        <title>Edaphobacter sp.</title>
        <authorList>
            <person name="Huber K.J."/>
            <person name="Papendorf J."/>
            <person name="Pilke C."/>
            <person name="Bunk B."/>
            <person name="Sproeer C."/>
            <person name="Pester M."/>
        </authorList>
    </citation>
    <scope>NUCLEOTIDE SEQUENCE</scope>
    <source>
        <strain evidence="3">DSM 110680</strain>
    </source>
</reference>
<name>A0AAU7DF29_9BACT</name>
<evidence type="ECO:0000313" key="3">
    <source>
        <dbReference type="EMBL" id="XBH16255.1"/>
    </source>
</evidence>
<evidence type="ECO:0000259" key="1">
    <source>
        <dbReference type="Pfam" id="PF00534"/>
    </source>
</evidence>
<sequence length="439" mass="48879">MNSCTYEVAHRERATLSAIPVQQTVARPHMRIAFFTETFIPKVDGIVTTVCQTVKQLKALGHEVLIFAPEGGLTEFEHCRIVGLKSSAFPLYPDLRLALPRASMRKHLMDFKPDVLHVAEPALLGIAGLYYGGGKFGGALHLPLVISYHTDLPAYLHYYHLGFLEPHVWKILRFRHKRAAVNLCTSKKMVDQLRSHRIERVALWPGGVDADLFHPSRRSEVMRARLTEGQPESPLLLYVGRLSAEKDIESLKPMLEAFPQARLALVGDGPHRKALEQHFAGMPVHMAGFLHGEELAGAYASSDIFVMPSRTETLGLVVLEAMCAGLPVVAVRAGGIPEMIEDGVSGYLFDTTAEAIARIGELLESKDRQRFLGEAAREHASRDSWRSATIQLVEQYKLACERQPEAVDEPLTPRSLTLGGRMKKTLKRSTMFAIRRLLP</sequence>
<proteinExistence type="predicted"/>
<dbReference type="PANTHER" id="PTHR45947:SF3">
    <property type="entry name" value="SULFOQUINOVOSYL TRANSFERASE SQD2"/>
    <property type="match status" value="1"/>
</dbReference>
<accession>A0AAU7DF29</accession>
<dbReference type="CDD" id="cd03814">
    <property type="entry name" value="GT4-like"/>
    <property type="match status" value="1"/>
</dbReference>
<gene>
    <name evidence="3" type="ORF">P8935_16970</name>
</gene>
<dbReference type="AlphaFoldDB" id="A0AAU7DF29"/>
<feature type="domain" description="Glycosyltransferase subfamily 4-like N-terminal" evidence="2">
    <location>
        <begin position="43"/>
        <end position="211"/>
    </location>
</feature>
<dbReference type="SUPFAM" id="SSF53756">
    <property type="entry name" value="UDP-Glycosyltransferase/glycogen phosphorylase"/>
    <property type="match status" value="1"/>
</dbReference>
<protein>
    <submittedName>
        <fullName evidence="3">Glycosyltransferase family 1 protein</fullName>
        <ecNumber evidence="3">2.4.-.-</ecNumber>
    </submittedName>
</protein>
<keyword evidence="3" id="KW-0808">Transferase</keyword>
<dbReference type="RefSeq" id="WP_348261481.1">
    <property type="nucleotide sequence ID" value="NZ_CP121196.1"/>
</dbReference>
<dbReference type="GO" id="GO:0016757">
    <property type="term" value="F:glycosyltransferase activity"/>
    <property type="evidence" value="ECO:0007669"/>
    <property type="project" value="UniProtKB-KW"/>
</dbReference>
<dbReference type="PANTHER" id="PTHR45947">
    <property type="entry name" value="SULFOQUINOVOSYL TRANSFERASE SQD2"/>
    <property type="match status" value="1"/>
</dbReference>
<dbReference type="InterPro" id="IPR050194">
    <property type="entry name" value="Glycosyltransferase_grp1"/>
</dbReference>
<evidence type="ECO:0000259" key="2">
    <source>
        <dbReference type="Pfam" id="PF13439"/>
    </source>
</evidence>
<dbReference type="Pfam" id="PF13439">
    <property type="entry name" value="Glyco_transf_4"/>
    <property type="match status" value="1"/>
</dbReference>
<dbReference type="Gene3D" id="3.40.50.2000">
    <property type="entry name" value="Glycogen Phosphorylase B"/>
    <property type="match status" value="2"/>
</dbReference>